<dbReference type="Gene3D" id="3.90.350.10">
    <property type="entry name" value="Transposase Inhibitor Protein From Tn5, Chain A, domain 1"/>
    <property type="match status" value="1"/>
</dbReference>
<proteinExistence type="inferred from homology"/>
<dbReference type="Pfam" id="PF01609">
    <property type="entry name" value="DDE_Tnp_1"/>
    <property type="match status" value="1"/>
</dbReference>
<evidence type="ECO:0000313" key="7">
    <source>
        <dbReference type="Proteomes" id="UP001305815"/>
    </source>
</evidence>
<dbReference type="EMBL" id="AP027742">
    <property type="protein sequence ID" value="BDZ77205.1"/>
    <property type="molecule type" value="Genomic_DNA"/>
</dbReference>
<evidence type="ECO:0000259" key="5">
    <source>
        <dbReference type="Pfam" id="PF01609"/>
    </source>
</evidence>
<evidence type="ECO:0000256" key="4">
    <source>
        <dbReference type="ARBA" id="ARBA00023172"/>
    </source>
</evidence>
<protein>
    <submittedName>
        <fullName evidence="6">Transposase</fullName>
    </submittedName>
</protein>
<dbReference type="InterPro" id="IPR002559">
    <property type="entry name" value="Transposase_11"/>
</dbReference>
<evidence type="ECO:0000256" key="3">
    <source>
        <dbReference type="ARBA" id="ARBA00023125"/>
    </source>
</evidence>
<evidence type="ECO:0000313" key="6">
    <source>
        <dbReference type="EMBL" id="BDZ77205.1"/>
    </source>
</evidence>
<keyword evidence="3" id="KW-0238">DNA-binding</keyword>
<dbReference type="PANTHER" id="PTHR33258:SF1">
    <property type="entry name" value="TRANSPOSASE INSL FOR INSERTION SEQUENCE ELEMENT IS186A-RELATED"/>
    <property type="match status" value="1"/>
</dbReference>
<feature type="domain" description="Transposase IS4-like" evidence="5">
    <location>
        <begin position="109"/>
        <end position="355"/>
    </location>
</feature>
<dbReference type="Proteomes" id="UP001305815">
    <property type="component" value="Chromosome"/>
</dbReference>
<organism evidence="6 7">
    <name type="scientific">Claveliimonas bilis</name>
    <dbReference type="NCBI Taxonomy" id="3028070"/>
    <lineage>
        <taxon>Bacteria</taxon>
        <taxon>Bacillati</taxon>
        <taxon>Bacillota</taxon>
        <taxon>Clostridia</taxon>
        <taxon>Lachnospirales</taxon>
        <taxon>Lachnospiraceae</taxon>
        <taxon>Claveliimonas</taxon>
    </lineage>
</organism>
<evidence type="ECO:0000256" key="1">
    <source>
        <dbReference type="ARBA" id="ARBA00010075"/>
    </source>
</evidence>
<dbReference type="InterPro" id="IPR012337">
    <property type="entry name" value="RNaseH-like_sf"/>
</dbReference>
<dbReference type="InterPro" id="IPR047952">
    <property type="entry name" value="Transpos_IS4"/>
</dbReference>
<name>A0ABN6YVY8_9FIRM</name>
<dbReference type="NCBIfam" id="NF033592">
    <property type="entry name" value="transpos_IS4_1"/>
    <property type="match status" value="1"/>
</dbReference>
<keyword evidence="7" id="KW-1185">Reference proteome</keyword>
<dbReference type="RefSeq" id="WP_316266848.1">
    <property type="nucleotide sequence ID" value="NZ_AP027742.1"/>
</dbReference>
<sequence length="436" mass="50550">MADYSLITKHKLLHMMKKMSRNSDSYVKRPGKDFSRSRKISFFDTLRFLLSLGAKSLDKELLDFFSYRPDLPTSSAMLQQRGKLKPNTMKVLFSVFTASLPKHSNFHGYHLLAADGSELSFPENKKEPLCHRKIPNTQKGKNAIHLNALYHLNSGIFDQVLLQPVHEKDEHSALITMLAQTEISGKVILTADRGYESYNTFAHILEKGWNFVIRGRQGDRGILSSLAIPDQEQFDVEYPVVICKKHCRGTKEQPEFYKRIRSGAKFDFFTEEQTEYPMKLRVIKLKVSEDLSEILFTNLSKEEMPVGMLQELYRMRWMIETAFSQLKYNLGASALHSKRIEYVLQELYAKVILFNYCKSILFHISLPQKTSWKYDYQISLSTAVDICLKSWRCPNGTAPPDVEILLLKYKVPIRRERSFPRTPSPKAVIYFTYRIA</sequence>
<keyword evidence="4" id="KW-0233">DNA recombination</keyword>
<dbReference type="PANTHER" id="PTHR33258">
    <property type="entry name" value="TRANSPOSASE INSL FOR INSERTION SEQUENCE ELEMENT IS186A-RELATED"/>
    <property type="match status" value="1"/>
</dbReference>
<dbReference type="SUPFAM" id="SSF53098">
    <property type="entry name" value="Ribonuclease H-like"/>
    <property type="match status" value="1"/>
</dbReference>
<gene>
    <name evidence="6" type="ORF">Lac1_13880</name>
</gene>
<comment type="similarity">
    <text evidence="1">Belongs to the transposase 11 family.</text>
</comment>
<keyword evidence="2" id="KW-0815">Transposition</keyword>
<accession>A0ABN6YVY8</accession>
<evidence type="ECO:0000256" key="2">
    <source>
        <dbReference type="ARBA" id="ARBA00022578"/>
    </source>
</evidence>
<reference evidence="7" key="1">
    <citation type="journal article" date="2023" name="Int. J. Syst. Evol. Microbiol.">
        <title>Claveliimonas bilis gen. nov., sp. nov., deoxycholic acid-producing bacteria isolated from human faeces, and reclassification of Sellimonas monacensis Zenner et al. 2021 as Claveliimonas monacensis comb. nov.</title>
        <authorList>
            <person name="Hisatomi A."/>
            <person name="Kastawa N.W.E.P.G."/>
            <person name="Song I."/>
            <person name="Ohkuma M."/>
            <person name="Fukiya S."/>
            <person name="Sakamoto M."/>
        </authorList>
    </citation>
    <scope>NUCLEOTIDE SEQUENCE [LARGE SCALE GENOMIC DNA]</scope>
    <source>
        <strain evidence="7">12BBH14</strain>
    </source>
</reference>